<evidence type="ECO:0000256" key="4">
    <source>
        <dbReference type="ARBA" id="ARBA00022692"/>
    </source>
</evidence>
<keyword evidence="4 7" id="KW-0812">Transmembrane</keyword>
<evidence type="ECO:0000313" key="10">
    <source>
        <dbReference type="Proteomes" id="UP000215086"/>
    </source>
</evidence>
<dbReference type="InterPro" id="IPR003004">
    <property type="entry name" value="GspF/PilC"/>
</dbReference>
<organism evidence="9 10">
    <name type="scientific">Thermogutta terrifontis</name>
    <dbReference type="NCBI Taxonomy" id="1331910"/>
    <lineage>
        <taxon>Bacteria</taxon>
        <taxon>Pseudomonadati</taxon>
        <taxon>Planctomycetota</taxon>
        <taxon>Planctomycetia</taxon>
        <taxon>Pirellulales</taxon>
        <taxon>Thermoguttaceae</taxon>
        <taxon>Thermogutta</taxon>
    </lineage>
</organism>
<evidence type="ECO:0000313" key="9">
    <source>
        <dbReference type="EMBL" id="ASV74413.1"/>
    </source>
</evidence>
<accession>A0A286REN7</accession>
<dbReference type="KEGG" id="ttf:THTE_1811"/>
<gene>
    <name evidence="9" type="ORF">THTE_1811</name>
</gene>
<sequence>MLLSSRITKRQLVQLCHRFATQIEAGVDLRTICRREAERASRGAYRRAMRLIAEAVNKGYALADALVLTEDFFPRLFLQIVRIGEETGKLPEAFRLLAKYYEEEIARRRRFWSLLVWPLFELTFAIIVIGFLIWIMGEIGKRGDMVLDPLGFGLVGERGLLIYLTIVGSCAAGIAVLIWASRRGLLWTRPIQMLVDLLPILGDIARTLALARFTWALSITSRSSLDVRVAVDLALQAAEHPAFTALRRPVWASIQAGHSLSRIFESTGLFPVDWLDAFRVGEESGKLDEVLERLSRLGMERASRAMKVLSVVGAVMVTLLIAAIIIFMIFRLAMFYVGQIYSAIPQ</sequence>
<name>A0A286REN7_9BACT</name>
<evidence type="ECO:0000256" key="3">
    <source>
        <dbReference type="ARBA" id="ARBA00022475"/>
    </source>
</evidence>
<feature type="transmembrane region" description="Helical" evidence="7">
    <location>
        <begin position="114"/>
        <end position="137"/>
    </location>
</feature>
<dbReference type="AlphaFoldDB" id="A0A286REN7"/>
<keyword evidence="3" id="KW-1003">Cell membrane</keyword>
<keyword evidence="10" id="KW-1185">Reference proteome</keyword>
<dbReference type="OrthoDB" id="211600at2"/>
<dbReference type="Pfam" id="PF00482">
    <property type="entry name" value="T2SSF"/>
    <property type="match status" value="2"/>
</dbReference>
<dbReference type="EMBL" id="CP018477">
    <property type="protein sequence ID" value="ASV74413.1"/>
    <property type="molecule type" value="Genomic_DNA"/>
</dbReference>
<feature type="transmembrane region" description="Helical" evidence="7">
    <location>
        <begin position="160"/>
        <end position="180"/>
    </location>
</feature>
<protein>
    <submittedName>
        <fullName evidence="9">Type IV fimbrial assembly protein PilC</fullName>
    </submittedName>
</protein>
<dbReference type="Gene3D" id="1.20.81.30">
    <property type="entry name" value="Type II secretion system (T2SS), domain F"/>
    <property type="match status" value="2"/>
</dbReference>
<reference evidence="9 10" key="1">
    <citation type="journal article" name="Front. Microbiol.">
        <title>Sugar Metabolism of the First Thermophilic Planctomycete Thermogutta terrifontis: Comparative Genomic and Transcriptomic Approaches.</title>
        <authorList>
            <person name="Elcheninov A.G."/>
            <person name="Menzel P."/>
            <person name="Gudbergsdottir S.R."/>
            <person name="Slesarev A.I."/>
            <person name="Kadnikov V.V."/>
            <person name="Krogh A."/>
            <person name="Bonch-Osmolovskaya E.A."/>
            <person name="Peng X."/>
            <person name="Kublanov I.V."/>
        </authorList>
    </citation>
    <scope>NUCLEOTIDE SEQUENCE [LARGE SCALE GENOMIC DNA]</scope>
    <source>
        <strain evidence="9 10">R1</strain>
    </source>
</reference>
<keyword evidence="6 7" id="KW-0472">Membrane</keyword>
<dbReference type="InterPro" id="IPR042094">
    <property type="entry name" value="T2SS_GspF_sf"/>
</dbReference>
<dbReference type="GO" id="GO:0005886">
    <property type="term" value="C:plasma membrane"/>
    <property type="evidence" value="ECO:0007669"/>
    <property type="project" value="UniProtKB-SubCell"/>
</dbReference>
<feature type="transmembrane region" description="Helical" evidence="7">
    <location>
        <begin position="308"/>
        <end position="330"/>
    </location>
</feature>
<dbReference type="PANTHER" id="PTHR30012">
    <property type="entry name" value="GENERAL SECRETION PATHWAY PROTEIN"/>
    <property type="match status" value="1"/>
</dbReference>
<evidence type="ECO:0000256" key="5">
    <source>
        <dbReference type="ARBA" id="ARBA00022989"/>
    </source>
</evidence>
<evidence type="ECO:0000256" key="7">
    <source>
        <dbReference type="SAM" id="Phobius"/>
    </source>
</evidence>
<comment type="similarity">
    <text evidence="2">Belongs to the GSP F family.</text>
</comment>
<keyword evidence="5 7" id="KW-1133">Transmembrane helix</keyword>
<feature type="domain" description="Type II secretion system protein GspF" evidence="8">
    <location>
        <begin position="216"/>
        <end position="330"/>
    </location>
</feature>
<proteinExistence type="inferred from homology"/>
<evidence type="ECO:0000259" key="8">
    <source>
        <dbReference type="Pfam" id="PF00482"/>
    </source>
</evidence>
<comment type="subcellular location">
    <subcellularLocation>
        <location evidence="1">Cell membrane</location>
        <topology evidence="1">Multi-pass membrane protein</topology>
    </subcellularLocation>
</comment>
<dbReference type="Proteomes" id="UP000215086">
    <property type="component" value="Chromosome"/>
</dbReference>
<evidence type="ECO:0000256" key="2">
    <source>
        <dbReference type="ARBA" id="ARBA00005745"/>
    </source>
</evidence>
<dbReference type="InterPro" id="IPR018076">
    <property type="entry name" value="T2SS_GspF_dom"/>
</dbReference>
<evidence type="ECO:0000256" key="1">
    <source>
        <dbReference type="ARBA" id="ARBA00004651"/>
    </source>
</evidence>
<dbReference type="RefSeq" id="WP_095414745.1">
    <property type="nucleotide sequence ID" value="NZ_CP018477.1"/>
</dbReference>
<dbReference type="PANTHER" id="PTHR30012:SF0">
    <property type="entry name" value="TYPE II SECRETION SYSTEM PROTEIN F-RELATED"/>
    <property type="match status" value="1"/>
</dbReference>
<evidence type="ECO:0000256" key="6">
    <source>
        <dbReference type="ARBA" id="ARBA00023136"/>
    </source>
</evidence>
<feature type="domain" description="Type II secretion system protein GspF" evidence="8">
    <location>
        <begin position="16"/>
        <end position="136"/>
    </location>
</feature>